<evidence type="ECO:0000256" key="4">
    <source>
        <dbReference type="HAMAP-Rule" id="MF_00688"/>
    </source>
</evidence>
<keyword evidence="1 4" id="KW-0963">Cytoplasm</keyword>
<dbReference type="Gene3D" id="3.40.630.70">
    <property type="entry name" value="Leucyl/phenylalanyl-tRNA-protein transferase, C-terminal domain"/>
    <property type="match status" value="1"/>
</dbReference>
<evidence type="ECO:0000313" key="6">
    <source>
        <dbReference type="Proteomes" id="UP000253083"/>
    </source>
</evidence>
<dbReference type="PANTHER" id="PTHR30098:SF2">
    <property type="entry name" value="LEUCYL_PHENYLALANYL-TRNA--PROTEIN TRANSFERASE"/>
    <property type="match status" value="1"/>
</dbReference>
<keyword evidence="3 4" id="KW-0012">Acyltransferase</keyword>
<dbReference type="InterPro" id="IPR016181">
    <property type="entry name" value="Acyl_CoA_acyltransferase"/>
</dbReference>
<dbReference type="GO" id="GO:0008914">
    <property type="term" value="F:leucyl-tRNA--protein transferase activity"/>
    <property type="evidence" value="ECO:0007669"/>
    <property type="project" value="UniProtKB-UniRule"/>
</dbReference>
<comment type="similarity">
    <text evidence="4">Belongs to the L/F-transferase family.</text>
</comment>
<evidence type="ECO:0000256" key="3">
    <source>
        <dbReference type="ARBA" id="ARBA00023315"/>
    </source>
</evidence>
<dbReference type="FunCoup" id="A0A395JIN0">
    <property type="interactions" value="281"/>
</dbReference>
<dbReference type="InterPro" id="IPR042221">
    <property type="entry name" value="Leu/Phe-tRNA_Trfase_N"/>
</dbReference>
<reference evidence="5 6" key="1">
    <citation type="submission" date="2018-06" db="EMBL/GenBank/DDBJ databases">
        <title>Genomic Encyclopedia of Type Strains, Phase IV (KMG-IV): sequencing the most valuable type-strain genomes for metagenomic binning, comparative biology and taxonomic classification.</title>
        <authorList>
            <person name="Goeker M."/>
        </authorList>
    </citation>
    <scope>NUCLEOTIDE SEQUENCE [LARGE SCALE GENOMIC DNA]</scope>
    <source>
        <strain evidence="5 6">DSM 24032</strain>
    </source>
</reference>
<keyword evidence="6" id="KW-1185">Reference proteome</keyword>
<comment type="catalytic activity">
    <reaction evidence="4">
        <text>N-terminal L-arginyl-[protein] + L-leucyl-tRNA(Leu) = N-terminal L-leucyl-L-arginyl-[protein] + tRNA(Leu) + H(+)</text>
        <dbReference type="Rhea" id="RHEA:50416"/>
        <dbReference type="Rhea" id="RHEA-COMP:9613"/>
        <dbReference type="Rhea" id="RHEA-COMP:9622"/>
        <dbReference type="Rhea" id="RHEA-COMP:12672"/>
        <dbReference type="Rhea" id="RHEA-COMP:12673"/>
        <dbReference type="ChEBI" id="CHEBI:15378"/>
        <dbReference type="ChEBI" id="CHEBI:64719"/>
        <dbReference type="ChEBI" id="CHEBI:78442"/>
        <dbReference type="ChEBI" id="CHEBI:78494"/>
        <dbReference type="ChEBI" id="CHEBI:133044"/>
        <dbReference type="EC" id="2.3.2.6"/>
    </reaction>
</comment>
<protein>
    <recommendedName>
        <fullName evidence="4">Leucyl/phenylalanyl-tRNA--protein transferase</fullName>
        <ecNumber evidence="4">2.3.2.6</ecNumber>
    </recommendedName>
    <alternativeName>
        <fullName evidence="4">L/F-transferase</fullName>
    </alternativeName>
    <alternativeName>
        <fullName evidence="4">Leucyltransferase</fullName>
    </alternativeName>
    <alternativeName>
        <fullName evidence="4">Phenyalanyltransferase</fullName>
    </alternativeName>
</protein>
<dbReference type="SUPFAM" id="SSF55729">
    <property type="entry name" value="Acyl-CoA N-acyltransferases (Nat)"/>
    <property type="match status" value="1"/>
</dbReference>
<comment type="catalytic activity">
    <reaction evidence="4">
        <text>N-terminal L-lysyl-[protein] + L-leucyl-tRNA(Leu) = N-terminal L-leucyl-L-lysyl-[protein] + tRNA(Leu) + H(+)</text>
        <dbReference type="Rhea" id="RHEA:12340"/>
        <dbReference type="Rhea" id="RHEA-COMP:9613"/>
        <dbReference type="Rhea" id="RHEA-COMP:9622"/>
        <dbReference type="Rhea" id="RHEA-COMP:12670"/>
        <dbReference type="Rhea" id="RHEA-COMP:12671"/>
        <dbReference type="ChEBI" id="CHEBI:15378"/>
        <dbReference type="ChEBI" id="CHEBI:65249"/>
        <dbReference type="ChEBI" id="CHEBI:78442"/>
        <dbReference type="ChEBI" id="CHEBI:78494"/>
        <dbReference type="ChEBI" id="CHEBI:133043"/>
        <dbReference type="EC" id="2.3.2.6"/>
    </reaction>
</comment>
<organism evidence="5 6">
    <name type="scientific">Arenicella xantha</name>
    <dbReference type="NCBI Taxonomy" id="644221"/>
    <lineage>
        <taxon>Bacteria</taxon>
        <taxon>Pseudomonadati</taxon>
        <taxon>Pseudomonadota</taxon>
        <taxon>Gammaproteobacteria</taxon>
        <taxon>Arenicellales</taxon>
        <taxon>Arenicellaceae</taxon>
        <taxon>Arenicella</taxon>
    </lineage>
</organism>
<dbReference type="GO" id="GO:0005737">
    <property type="term" value="C:cytoplasm"/>
    <property type="evidence" value="ECO:0007669"/>
    <property type="project" value="UniProtKB-SubCell"/>
</dbReference>
<dbReference type="GO" id="GO:0030163">
    <property type="term" value="P:protein catabolic process"/>
    <property type="evidence" value="ECO:0007669"/>
    <property type="project" value="UniProtKB-UniRule"/>
</dbReference>
<dbReference type="NCBIfam" id="TIGR00667">
    <property type="entry name" value="aat"/>
    <property type="match status" value="1"/>
</dbReference>
<dbReference type="InParanoid" id="A0A395JIN0"/>
<dbReference type="RefSeq" id="WP_113955739.1">
    <property type="nucleotide sequence ID" value="NZ_QNRT01000007.1"/>
</dbReference>
<keyword evidence="2 4" id="KW-0808">Transferase</keyword>
<accession>A0A395JIN0</accession>
<proteinExistence type="inferred from homology"/>
<gene>
    <name evidence="4" type="primary">aat</name>
    <name evidence="5" type="ORF">DFR28_10782</name>
</gene>
<dbReference type="InterPro" id="IPR042203">
    <property type="entry name" value="Leu/Phe-tRNA_Trfase_C"/>
</dbReference>
<evidence type="ECO:0000256" key="1">
    <source>
        <dbReference type="ARBA" id="ARBA00022490"/>
    </source>
</evidence>
<dbReference type="HAMAP" id="MF_00688">
    <property type="entry name" value="Leu_Phe_trans"/>
    <property type="match status" value="1"/>
</dbReference>
<dbReference type="Proteomes" id="UP000253083">
    <property type="component" value="Unassembled WGS sequence"/>
</dbReference>
<name>A0A395JIN0_9GAMM</name>
<sequence>MIQFVQFPALNNANEDGLLAMGGDLSRDTLVSAYAQGIFPWFNHDQPILWWSPDPRMVLQPTQFKLSRSLRKTLKRTPFRVTVNTAFEQVISACALRGIESPNAPIADTWITESMHNAYLGLFAEGYAHSIEVWLDQRLVGGLYGVALGDVFFGESMFSRESDASKVGLFYLCQWLNHLNFKLIDCQVSSAHLISLGALEMSRTDFVDALQSIDIQRSKPNFSSGFERFANENVIKHYE</sequence>
<dbReference type="Pfam" id="PF03588">
    <property type="entry name" value="Leu_Phe_trans"/>
    <property type="match status" value="1"/>
</dbReference>
<comment type="catalytic activity">
    <reaction evidence="4">
        <text>L-phenylalanyl-tRNA(Phe) + an N-terminal L-alpha-aminoacyl-[protein] = an N-terminal L-phenylalanyl-L-alpha-aminoacyl-[protein] + tRNA(Phe)</text>
        <dbReference type="Rhea" id="RHEA:43632"/>
        <dbReference type="Rhea" id="RHEA-COMP:9668"/>
        <dbReference type="Rhea" id="RHEA-COMP:9699"/>
        <dbReference type="Rhea" id="RHEA-COMP:10636"/>
        <dbReference type="Rhea" id="RHEA-COMP:10637"/>
        <dbReference type="ChEBI" id="CHEBI:78442"/>
        <dbReference type="ChEBI" id="CHEBI:78531"/>
        <dbReference type="ChEBI" id="CHEBI:78597"/>
        <dbReference type="ChEBI" id="CHEBI:83561"/>
        <dbReference type="EC" id="2.3.2.6"/>
    </reaction>
</comment>
<evidence type="ECO:0000256" key="2">
    <source>
        <dbReference type="ARBA" id="ARBA00022679"/>
    </source>
</evidence>
<comment type="caution">
    <text evidence="5">The sequence shown here is derived from an EMBL/GenBank/DDBJ whole genome shotgun (WGS) entry which is preliminary data.</text>
</comment>
<comment type="function">
    <text evidence="4">Functions in the N-end rule pathway of protein degradation where it conjugates Leu, Phe and, less efficiently, Met from aminoacyl-tRNAs to the N-termini of proteins containing an N-terminal arginine or lysine.</text>
</comment>
<dbReference type="PANTHER" id="PTHR30098">
    <property type="entry name" value="LEUCYL/PHENYLALANYL-TRNA--PROTEIN TRANSFERASE"/>
    <property type="match status" value="1"/>
</dbReference>
<dbReference type="InterPro" id="IPR004616">
    <property type="entry name" value="Leu/Phe-tRNA_Trfase"/>
</dbReference>
<comment type="subcellular location">
    <subcellularLocation>
        <location evidence="4">Cytoplasm</location>
    </subcellularLocation>
</comment>
<dbReference type="EMBL" id="QNRT01000007">
    <property type="protein sequence ID" value="RBP48480.1"/>
    <property type="molecule type" value="Genomic_DNA"/>
</dbReference>
<evidence type="ECO:0000313" key="5">
    <source>
        <dbReference type="EMBL" id="RBP48480.1"/>
    </source>
</evidence>
<dbReference type="FunFam" id="3.40.630.70:FF:000001">
    <property type="entry name" value="Leucyl/phenylalanyl-tRNA--protein transferase"/>
    <property type="match status" value="1"/>
</dbReference>
<dbReference type="AlphaFoldDB" id="A0A395JIN0"/>
<dbReference type="Gene3D" id="3.30.70.3550">
    <property type="entry name" value="Leucyl/phenylalanyl-tRNA-protein transferase, N-terminal domain"/>
    <property type="match status" value="1"/>
</dbReference>
<dbReference type="OrthoDB" id="9790282at2"/>
<dbReference type="EC" id="2.3.2.6" evidence="4"/>